<name>A0A396RM02_9SPHN</name>
<dbReference type="Proteomes" id="UP000266693">
    <property type="component" value="Unassembled WGS sequence"/>
</dbReference>
<gene>
    <name evidence="2" type="ORF">D1610_12125</name>
</gene>
<comment type="caution">
    <text evidence="2">The sequence shown here is derived from an EMBL/GenBank/DDBJ whole genome shotgun (WGS) entry which is preliminary data.</text>
</comment>
<dbReference type="EMBL" id="QWLV01000005">
    <property type="protein sequence ID" value="RHW17279.1"/>
    <property type="molecule type" value="Genomic_DNA"/>
</dbReference>
<sequence length="107" mass="11858">MALNAQGMFVSEARRDMREDVHFRTRAIMADGRSVELLVVNVSARGLMARCDDARIGPEQKIVVRLPGAGGVIGEVRWALGGRIGVEFDEMIELARYLQMLAEVLKT</sequence>
<reference evidence="2 3" key="1">
    <citation type="submission" date="2018-08" db="EMBL/GenBank/DDBJ databases">
        <title>The multiple taxonomic identification of Sphingomonas gilva.</title>
        <authorList>
            <person name="Zhu D."/>
            <person name="Zheng S."/>
        </authorList>
    </citation>
    <scope>NUCLEOTIDE SEQUENCE [LARGE SCALE GENOMIC DNA]</scope>
    <source>
        <strain evidence="2 3">ZDH117</strain>
    </source>
</reference>
<proteinExistence type="predicted"/>
<dbReference type="SUPFAM" id="SSF141371">
    <property type="entry name" value="PilZ domain-like"/>
    <property type="match status" value="1"/>
</dbReference>
<evidence type="ECO:0000259" key="1">
    <source>
        <dbReference type="Pfam" id="PF07238"/>
    </source>
</evidence>
<dbReference type="Pfam" id="PF07238">
    <property type="entry name" value="PilZ"/>
    <property type="match status" value="1"/>
</dbReference>
<evidence type="ECO:0000313" key="2">
    <source>
        <dbReference type="EMBL" id="RHW17279.1"/>
    </source>
</evidence>
<evidence type="ECO:0000313" key="3">
    <source>
        <dbReference type="Proteomes" id="UP000266693"/>
    </source>
</evidence>
<dbReference type="OrthoDB" id="9806898at2"/>
<dbReference type="RefSeq" id="WP_118864446.1">
    <property type="nucleotide sequence ID" value="NZ_QWLV01000005.1"/>
</dbReference>
<keyword evidence="3" id="KW-1185">Reference proteome</keyword>
<dbReference type="InterPro" id="IPR009875">
    <property type="entry name" value="PilZ_domain"/>
</dbReference>
<protein>
    <submittedName>
        <fullName evidence="2">PilZ domain-containing protein</fullName>
    </submittedName>
</protein>
<dbReference type="GO" id="GO:0035438">
    <property type="term" value="F:cyclic-di-GMP binding"/>
    <property type="evidence" value="ECO:0007669"/>
    <property type="project" value="InterPro"/>
</dbReference>
<feature type="domain" description="PilZ" evidence="1">
    <location>
        <begin position="14"/>
        <end position="93"/>
    </location>
</feature>
<accession>A0A396RM02</accession>
<organism evidence="2 3">
    <name type="scientific">Sphingomonas gilva</name>
    <dbReference type="NCBI Taxonomy" id="2305907"/>
    <lineage>
        <taxon>Bacteria</taxon>
        <taxon>Pseudomonadati</taxon>
        <taxon>Pseudomonadota</taxon>
        <taxon>Alphaproteobacteria</taxon>
        <taxon>Sphingomonadales</taxon>
        <taxon>Sphingomonadaceae</taxon>
        <taxon>Sphingomonas</taxon>
    </lineage>
</organism>
<dbReference type="AlphaFoldDB" id="A0A396RM02"/>